<gene>
    <name evidence="5" type="ORF">M378DRAFT_161516</name>
</gene>
<dbReference type="InterPro" id="IPR024382">
    <property type="entry name" value="Vps3844_C"/>
</dbReference>
<keyword evidence="2" id="KW-1133">Transmembrane helix</keyword>
<dbReference type="HOGENOM" id="CLU_754738_0_0_1"/>
<dbReference type="GO" id="GO:0005783">
    <property type="term" value="C:endoplasmic reticulum"/>
    <property type="evidence" value="ECO:0007669"/>
    <property type="project" value="TreeGrafter"/>
</dbReference>
<dbReference type="STRING" id="946122.A0A0C2SRE6"/>
<dbReference type="EMBL" id="KN818239">
    <property type="protein sequence ID" value="KIL65885.1"/>
    <property type="molecule type" value="Genomic_DNA"/>
</dbReference>
<proteinExistence type="predicted"/>
<dbReference type="OrthoDB" id="5583277at2759"/>
<dbReference type="InParanoid" id="A0A0C2SRE6"/>
<keyword evidence="2" id="KW-0812">Transmembrane</keyword>
<sequence length="346" mass="37970">MLPSWSFVLLSVLHLTQAIDVYLHPQADAQAYHLSPEGASFALAKHLDLEMFEPLAQQGEYYEEYPLFGKGVGNALVITLESPDAIAVVPEELEVTYTLGSHPDLDSLSSVLYTLLSRARRTYDSVYESSGPSWRMSQLDALSSFLDSEEPSFAAIELRELSKLRLEYGSTNEEYQNRVRQLQDFLRRVITGRPNLRLAIVTFDAFHSQTRNFARQEQSPLPPNRPPPQQPIGSISTCYVDQPACQNATDSCSGRGECVQATKSGRTCFVCLCGVTQTGEGASTKTEKWAGDSCERKDISAPFVLLTGTVLVLIILVVSSVSLLSGIGEGELPSTLLSTAILPQKD</sequence>
<dbReference type="PANTHER" id="PTHR36853:SF1">
    <property type="entry name" value="DUF3844 DOMAIN-CONTAINING PROTEIN"/>
    <property type="match status" value="1"/>
</dbReference>
<organism evidence="5 6">
    <name type="scientific">Amanita muscaria (strain Koide BX008)</name>
    <dbReference type="NCBI Taxonomy" id="946122"/>
    <lineage>
        <taxon>Eukaryota</taxon>
        <taxon>Fungi</taxon>
        <taxon>Dikarya</taxon>
        <taxon>Basidiomycota</taxon>
        <taxon>Agaricomycotina</taxon>
        <taxon>Agaricomycetes</taxon>
        <taxon>Agaricomycetidae</taxon>
        <taxon>Agaricales</taxon>
        <taxon>Pluteineae</taxon>
        <taxon>Amanitaceae</taxon>
        <taxon>Amanita</taxon>
    </lineage>
</organism>
<feature type="signal peptide" evidence="3">
    <location>
        <begin position="1"/>
        <end position="18"/>
    </location>
</feature>
<evidence type="ECO:0000313" key="5">
    <source>
        <dbReference type="EMBL" id="KIL65885.1"/>
    </source>
</evidence>
<feature type="compositionally biased region" description="Pro residues" evidence="1">
    <location>
        <begin position="220"/>
        <end position="230"/>
    </location>
</feature>
<keyword evidence="3" id="KW-0732">Signal</keyword>
<name>A0A0C2SRE6_AMAMK</name>
<dbReference type="AlphaFoldDB" id="A0A0C2SRE6"/>
<evidence type="ECO:0000256" key="2">
    <source>
        <dbReference type="SAM" id="Phobius"/>
    </source>
</evidence>
<dbReference type="Proteomes" id="UP000054549">
    <property type="component" value="Unassembled WGS sequence"/>
</dbReference>
<feature type="domain" description="Vacuolar sorting protein Vps3844 C-terminal" evidence="4">
    <location>
        <begin position="238"/>
        <end position="336"/>
    </location>
</feature>
<evidence type="ECO:0000313" key="6">
    <source>
        <dbReference type="Proteomes" id="UP000054549"/>
    </source>
</evidence>
<evidence type="ECO:0000256" key="3">
    <source>
        <dbReference type="SAM" id="SignalP"/>
    </source>
</evidence>
<protein>
    <recommendedName>
        <fullName evidence="4">Vacuolar sorting protein Vps3844 C-terminal domain-containing protein</fullName>
    </recommendedName>
</protein>
<keyword evidence="2" id="KW-0472">Membrane</keyword>
<evidence type="ECO:0000256" key="1">
    <source>
        <dbReference type="SAM" id="MobiDB-lite"/>
    </source>
</evidence>
<dbReference type="Pfam" id="PF12955">
    <property type="entry name" value="Vps3844_C"/>
    <property type="match status" value="1"/>
</dbReference>
<feature type="transmembrane region" description="Helical" evidence="2">
    <location>
        <begin position="303"/>
        <end position="324"/>
    </location>
</feature>
<dbReference type="PANTHER" id="PTHR36853">
    <property type="entry name" value="EXPRESSED PROTEIN"/>
    <property type="match status" value="1"/>
</dbReference>
<keyword evidence="6" id="KW-1185">Reference proteome</keyword>
<reference evidence="5 6" key="1">
    <citation type="submission" date="2014-04" db="EMBL/GenBank/DDBJ databases">
        <title>Evolutionary Origins and Diversification of the Mycorrhizal Mutualists.</title>
        <authorList>
            <consortium name="DOE Joint Genome Institute"/>
            <consortium name="Mycorrhizal Genomics Consortium"/>
            <person name="Kohler A."/>
            <person name="Kuo A."/>
            <person name="Nagy L.G."/>
            <person name="Floudas D."/>
            <person name="Copeland A."/>
            <person name="Barry K.W."/>
            <person name="Cichocki N."/>
            <person name="Veneault-Fourrey C."/>
            <person name="LaButti K."/>
            <person name="Lindquist E.A."/>
            <person name="Lipzen A."/>
            <person name="Lundell T."/>
            <person name="Morin E."/>
            <person name="Murat C."/>
            <person name="Riley R."/>
            <person name="Ohm R."/>
            <person name="Sun H."/>
            <person name="Tunlid A."/>
            <person name="Henrissat B."/>
            <person name="Grigoriev I.V."/>
            <person name="Hibbett D.S."/>
            <person name="Martin F."/>
        </authorList>
    </citation>
    <scope>NUCLEOTIDE SEQUENCE [LARGE SCALE GENOMIC DNA]</scope>
    <source>
        <strain evidence="5 6">Koide BX008</strain>
    </source>
</reference>
<accession>A0A0C2SRE6</accession>
<evidence type="ECO:0000259" key="4">
    <source>
        <dbReference type="Pfam" id="PF12955"/>
    </source>
</evidence>
<dbReference type="InterPro" id="IPR053065">
    <property type="entry name" value="Archenteron_Induction-Rel"/>
</dbReference>
<feature type="chain" id="PRO_5002155802" description="Vacuolar sorting protein Vps3844 C-terminal domain-containing protein" evidence="3">
    <location>
        <begin position="19"/>
        <end position="346"/>
    </location>
</feature>
<feature type="region of interest" description="Disordered" evidence="1">
    <location>
        <begin position="213"/>
        <end position="233"/>
    </location>
</feature>